<evidence type="ECO:0000313" key="3">
    <source>
        <dbReference type="Proteomes" id="UP000568380"/>
    </source>
</evidence>
<dbReference type="RefSeq" id="WP_184974265.1">
    <property type="nucleotide sequence ID" value="NZ_JACHIN010000022.1"/>
</dbReference>
<reference evidence="2 3" key="1">
    <citation type="submission" date="2020-08" db="EMBL/GenBank/DDBJ databases">
        <title>Genomic Encyclopedia of Type Strains, Phase IV (KMG-IV): sequencing the most valuable type-strain genomes for metagenomic binning, comparative biology and taxonomic classification.</title>
        <authorList>
            <person name="Goeker M."/>
        </authorList>
    </citation>
    <scope>NUCLEOTIDE SEQUENCE [LARGE SCALE GENOMIC DNA]</scope>
    <source>
        <strain evidence="2 3">DSM 45385</strain>
    </source>
</reference>
<dbReference type="Proteomes" id="UP000568380">
    <property type="component" value="Unassembled WGS sequence"/>
</dbReference>
<accession>A0A7W8AGI0</accession>
<dbReference type="EMBL" id="JACHIN010000022">
    <property type="protein sequence ID" value="MBB5084378.1"/>
    <property type="molecule type" value="Genomic_DNA"/>
</dbReference>
<sequence>MHRRAVAPVRVPGTLPVGGRAVREESAVRGDGPVSGAPEARPPLRQSADEIARTVASLRQVDDLPLYEMTYRGSYDPEATLTDEELARKDSGWARSPTGGGRRARR</sequence>
<evidence type="ECO:0000313" key="2">
    <source>
        <dbReference type="EMBL" id="MBB5084378.1"/>
    </source>
</evidence>
<comment type="caution">
    <text evidence="2">The sequence shown here is derived from an EMBL/GenBank/DDBJ whole genome shotgun (WGS) entry which is preliminary data.</text>
</comment>
<keyword evidence="3" id="KW-1185">Reference proteome</keyword>
<feature type="region of interest" description="Disordered" evidence="1">
    <location>
        <begin position="72"/>
        <end position="106"/>
    </location>
</feature>
<feature type="region of interest" description="Disordered" evidence="1">
    <location>
        <begin position="1"/>
        <end position="46"/>
    </location>
</feature>
<organism evidence="2 3">
    <name type="scientific">Nonomuraea endophytica</name>
    <dbReference type="NCBI Taxonomy" id="714136"/>
    <lineage>
        <taxon>Bacteria</taxon>
        <taxon>Bacillati</taxon>
        <taxon>Actinomycetota</taxon>
        <taxon>Actinomycetes</taxon>
        <taxon>Streptosporangiales</taxon>
        <taxon>Streptosporangiaceae</taxon>
        <taxon>Nonomuraea</taxon>
    </lineage>
</organism>
<gene>
    <name evidence="2" type="ORF">HNR40_009887</name>
</gene>
<proteinExistence type="predicted"/>
<name>A0A7W8AGI0_9ACTN</name>
<evidence type="ECO:0000256" key="1">
    <source>
        <dbReference type="SAM" id="MobiDB-lite"/>
    </source>
</evidence>
<protein>
    <submittedName>
        <fullName evidence="2">Uncharacterized protein</fullName>
    </submittedName>
</protein>
<dbReference type="AlphaFoldDB" id="A0A7W8AGI0"/>